<sequence length="352" mass="41301">MTGQDFYARLGSLFFSFSNELNSQRFYNHLNDIRGLRAYVQKCEELSSFHNGKGIKNICAKLLKFLESDTISTNNDNKYDTCMLLNFWVYRWLYYYLQTVDEKYLHQAYPKLQLIWNDFSNNKLENTGKETCRPIYNLALHKDWKERKELYEYYVDYDDLINTLVGWPQRCEEIYKYVESKKTLYDHFNKGCPSENQYKCPQYYSEYEKYHPDKVLYKLDCHKYMKKEDASPPASAGALPENTHQDMSSSQTFSPDSPQLKSDRTHPATKTGNILLGVVATSLTSGALYRVEFYAIDLEGTITIWEIYMEANMDYLIMHQNHIIHLQGGVKNIILGTNLRNNISTKQLTISI</sequence>
<dbReference type="VEuPathDB" id="PlasmoDB:PVPAM_040007800"/>
<feature type="region of interest" description="Disordered" evidence="1">
    <location>
        <begin position="232"/>
        <end position="268"/>
    </location>
</feature>
<proteinExistence type="predicted"/>
<dbReference type="Proteomes" id="UP000779233">
    <property type="component" value="Unassembled WGS sequence"/>
</dbReference>
<evidence type="ECO:0000256" key="1">
    <source>
        <dbReference type="SAM" id="MobiDB-lite"/>
    </source>
</evidence>
<organism evidence="2 3">
    <name type="scientific">Plasmodium vivax</name>
    <name type="common">malaria parasite P. vivax</name>
    <dbReference type="NCBI Taxonomy" id="5855"/>
    <lineage>
        <taxon>Eukaryota</taxon>
        <taxon>Sar</taxon>
        <taxon>Alveolata</taxon>
        <taxon>Apicomplexa</taxon>
        <taxon>Aconoidasida</taxon>
        <taxon>Haemosporida</taxon>
        <taxon>Plasmodiidae</taxon>
        <taxon>Plasmodium</taxon>
        <taxon>Plasmodium (Plasmodium)</taxon>
    </lineage>
</organism>
<reference evidence="2" key="1">
    <citation type="submission" date="2021-09" db="EMBL/GenBank/DDBJ databases">
        <authorList>
            <consortium name="Pathogen Informatics"/>
        </authorList>
    </citation>
    <scope>NUCLEOTIDE SEQUENCE</scope>
    <source>
        <strain evidence="2">PvW1</strain>
    </source>
</reference>
<dbReference type="InterPro" id="IPR008780">
    <property type="entry name" value="Plasmodium_Vir"/>
</dbReference>
<evidence type="ECO:0000313" key="3">
    <source>
        <dbReference type="Proteomes" id="UP000779233"/>
    </source>
</evidence>
<accession>A0A8S4H5W4</accession>
<dbReference type="Pfam" id="PF05795">
    <property type="entry name" value="Plasmodium_Vir"/>
    <property type="match status" value="1"/>
</dbReference>
<protein>
    <submittedName>
        <fullName evidence="2">(malaria parasite P. vivax) hypothetical protein</fullName>
    </submittedName>
</protein>
<name>A0A8S4H5W4_PLAVI</name>
<feature type="compositionally biased region" description="Polar residues" evidence="1">
    <location>
        <begin position="245"/>
        <end position="260"/>
    </location>
</feature>
<evidence type="ECO:0000313" key="2">
    <source>
        <dbReference type="EMBL" id="CAG9472719.1"/>
    </source>
</evidence>
<dbReference type="EMBL" id="CAJZCX010000003">
    <property type="protein sequence ID" value="CAG9472719.1"/>
    <property type="molecule type" value="Genomic_DNA"/>
</dbReference>
<gene>
    <name evidence="2" type="ORF">PVW1_140083500</name>
</gene>
<dbReference type="AlphaFoldDB" id="A0A8S4H5W4"/>
<comment type="caution">
    <text evidence="2">The sequence shown here is derived from an EMBL/GenBank/DDBJ whole genome shotgun (WGS) entry which is preliminary data.</text>
</comment>